<proteinExistence type="predicted"/>
<feature type="compositionally biased region" description="Polar residues" evidence="1">
    <location>
        <begin position="98"/>
        <end position="108"/>
    </location>
</feature>
<feature type="compositionally biased region" description="Basic and acidic residues" evidence="1">
    <location>
        <begin position="61"/>
        <end position="78"/>
    </location>
</feature>
<feature type="region of interest" description="Disordered" evidence="1">
    <location>
        <begin position="1"/>
        <end position="30"/>
    </location>
</feature>
<sequence>MKIGKRTWRTKQGKISAGKRDRGKVQTFQERKEEKIKNIQIRMREKALMTEQSELKRQQRLKMEKKQKEKVKKVELQGKKKARLSKALKKASKRIKKQVQQAAEQTPV</sequence>
<accession>A0A5J4WRJ4</accession>
<evidence type="ECO:0008006" key="4">
    <source>
        <dbReference type="Google" id="ProtNLM"/>
    </source>
</evidence>
<gene>
    <name evidence="2" type="ORF">EZS28_007068</name>
</gene>
<name>A0A5J4WRJ4_9EUKA</name>
<evidence type="ECO:0000256" key="1">
    <source>
        <dbReference type="SAM" id="MobiDB-lite"/>
    </source>
</evidence>
<dbReference type="EMBL" id="SNRW01001189">
    <property type="protein sequence ID" value="KAA6397403.1"/>
    <property type="molecule type" value="Genomic_DNA"/>
</dbReference>
<feature type="region of interest" description="Disordered" evidence="1">
    <location>
        <begin position="61"/>
        <end position="108"/>
    </location>
</feature>
<evidence type="ECO:0000313" key="3">
    <source>
        <dbReference type="Proteomes" id="UP000324800"/>
    </source>
</evidence>
<evidence type="ECO:0000313" key="2">
    <source>
        <dbReference type="EMBL" id="KAA6397403.1"/>
    </source>
</evidence>
<feature type="compositionally biased region" description="Basic residues" evidence="1">
    <location>
        <begin position="79"/>
        <end position="97"/>
    </location>
</feature>
<dbReference type="Proteomes" id="UP000324800">
    <property type="component" value="Unassembled WGS sequence"/>
</dbReference>
<reference evidence="2 3" key="1">
    <citation type="submission" date="2019-03" db="EMBL/GenBank/DDBJ databases">
        <title>Single cell metagenomics reveals metabolic interactions within the superorganism composed of flagellate Streblomastix strix and complex community of Bacteroidetes bacteria on its surface.</title>
        <authorList>
            <person name="Treitli S.C."/>
            <person name="Kolisko M."/>
            <person name="Husnik F."/>
            <person name="Keeling P."/>
            <person name="Hampl V."/>
        </authorList>
    </citation>
    <scope>NUCLEOTIDE SEQUENCE [LARGE SCALE GENOMIC DNA]</scope>
    <source>
        <strain evidence="2">ST1C</strain>
    </source>
</reference>
<feature type="compositionally biased region" description="Basic and acidic residues" evidence="1">
    <location>
        <begin position="18"/>
        <end position="30"/>
    </location>
</feature>
<organism evidence="2 3">
    <name type="scientific">Streblomastix strix</name>
    <dbReference type="NCBI Taxonomy" id="222440"/>
    <lineage>
        <taxon>Eukaryota</taxon>
        <taxon>Metamonada</taxon>
        <taxon>Preaxostyla</taxon>
        <taxon>Oxymonadida</taxon>
        <taxon>Streblomastigidae</taxon>
        <taxon>Streblomastix</taxon>
    </lineage>
</organism>
<protein>
    <recommendedName>
        <fullName evidence="4">Coiled-coil domain-containing protein 86</fullName>
    </recommendedName>
</protein>
<feature type="compositionally biased region" description="Basic residues" evidence="1">
    <location>
        <begin position="1"/>
        <end position="12"/>
    </location>
</feature>
<comment type="caution">
    <text evidence="2">The sequence shown here is derived from an EMBL/GenBank/DDBJ whole genome shotgun (WGS) entry which is preliminary data.</text>
</comment>
<dbReference type="AlphaFoldDB" id="A0A5J4WRJ4"/>